<comment type="caution">
    <text evidence="4">The sequence shown here is derived from an EMBL/GenBank/DDBJ whole genome shotgun (WGS) entry which is preliminary data.</text>
</comment>
<evidence type="ECO:0000256" key="1">
    <source>
        <dbReference type="ARBA" id="ARBA00004123"/>
    </source>
</evidence>
<name>A0ABD3NAM3_9STRA</name>
<keyword evidence="5" id="KW-1185">Reference proteome</keyword>
<evidence type="ECO:0000256" key="3">
    <source>
        <dbReference type="SAM" id="MobiDB-lite"/>
    </source>
</evidence>
<comment type="subcellular location">
    <subcellularLocation>
        <location evidence="1">Nucleus</location>
    </subcellularLocation>
</comment>
<accession>A0ABD3NAM3</accession>
<feature type="compositionally biased region" description="Basic and acidic residues" evidence="3">
    <location>
        <begin position="111"/>
        <end position="132"/>
    </location>
</feature>
<dbReference type="Proteomes" id="UP001530400">
    <property type="component" value="Unassembled WGS sequence"/>
</dbReference>
<proteinExistence type="predicted"/>
<feature type="compositionally biased region" description="Basic residues" evidence="3">
    <location>
        <begin position="61"/>
        <end position="72"/>
    </location>
</feature>
<gene>
    <name evidence="4" type="ORF">ACHAWO_004200</name>
</gene>
<reference evidence="4 5" key="1">
    <citation type="submission" date="2024-10" db="EMBL/GenBank/DDBJ databases">
        <title>Updated reference genomes for cyclostephanoid diatoms.</title>
        <authorList>
            <person name="Roberts W.R."/>
            <person name="Alverson A.J."/>
        </authorList>
    </citation>
    <scope>NUCLEOTIDE SEQUENCE [LARGE SCALE GENOMIC DNA]</scope>
    <source>
        <strain evidence="4 5">AJA010-31</strain>
    </source>
</reference>
<organism evidence="4 5">
    <name type="scientific">Cyclotella atomus</name>
    <dbReference type="NCBI Taxonomy" id="382360"/>
    <lineage>
        <taxon>Eukaryota</taxon>
        <taxon>Sar</taxon>
        <taxon>Stramenopiles</taxon>
        <taxon>Ochrophyta</taxon>
        <taxon>Bacillariophyta</taxon>
        <taxon>Coscinodiscophyceae</taxon>
        <taxon>Thalassiosirophycidae</taxon>
        <taxon>Stephanodiscales</taxon>
        <taxon>Stephanodiscaceae</taxon>
        <taxon>Cyclotella</taxon>
    </lineage>
</organism>
<feature type="region of interest" description="Disordered" evidence="3">
    <location>
        <begin position="111"/>
        <end position="164"/>
    </location>
</feature>
<protein>
    <submittedName>
        <fullName evidence="4">Uncharacterized protein</fullName>
    </submittedName>
</protein>
<feature type="compositionally biased region" description="Acidic residues" evidence="3">
    <location>
        <begin position="48"/>
        <end position="57"/>
    </location>
</feature>
<dbReference type="AlphaFoldDB" id="A0ABD3NAM3"/>
<keyword evidence="2" id="KW-0539">Nucleus</keyword>
<evidence type="ECO:0000256" key="2">
    <source>
        <dbReference type="ARBA" id="ARBA00023242"/>
    </source>
</evidence>
<feature type="compositionally biased region" description="Basic residues" evidence="3">
    <location>
        <begin position="1"/>
        <end position="11"/>
    </location>
</feature>
<feature type="region of interest" description="Disordered" evidence="3">
    <location>
        <begin position="1"/>
        <end position="83"/>
    </location>
</feature>
<feature type="compositionally biased region" description="Basic residues" evidence="3">
    <location>
        <begin position="33"/>
        <end position="42"/>
    </location>
</feature>
<evidence type="ECO:0000313" key="5">
    <source>
        <dbReference type="Proteomes" id="UP001530400"/>
    </source>
</evidence>
<evidence type="ECO:0000313" key="4">
    <source>
        <dbReference type="EMBL" id="KAL3773041.1"/>
    </source>
</evidence>
<dbReference type="InterPro" id="IPR012890">
    <property type="entry name" value="GCFC2-like"/>
</dbReference>
<dbReference type="PANTHER" id="PTHR12214">
    <property type="entry name" value="GC-RICH SEQUENCE DNA-BINDING FACTOR"/>
    <property type="match status" value="1"/>
</dbReference>
<feature type="region of interest" description="Disordered" evidence="3">
    <location>
        <begin position="181"/>
        <end position="216"/>
    </location>
</feature>
<dbReference type="GO" id="GO:0005634">
    <property type="term" value="C:nucleus"/>
    <property type="evidence" value="ECO:0007669"/>
    <property type="project" value="UniProtKB-SubCell"/>
</dbReference>
<dbReference type="EMBL" id="JALLPJ020001250">
    <property type="protein sequence ID" value="KAL3773041.1"/>
    <property type="molecule type" value="Genomic_DNA"/>
</dbReference>
<dbReference type="PANTHER" id="PTHR12214:SF0">
    <property type="entry name" value="LD29489P"/>
    <property type="match status" value="1"/>
</dbReference>
<sequence length="801" mass="90722">MFGVSRKKKSSKQSQLLSFADDDEDEPPTEERKRKRKDKKKSTMLSFDPDDDADEINDVGKKRKKRDKKKKSGMGYGGMMLHDDDDVQFDHEEARDAISSYDTVALEKLRMEQKRRKETDVPKDNVRVEQKEQQQQQRILDSSDKEEEYISLSGNKSNSDPVVLTGDDAFAYAQDDEPVEFDHGLEQPQPSTTKPSPMDIDDTKLNEAPNEDMEEDNRQWEDNMARRAGVLPPPSSFDSTKKETRLSPLASLAQIRSSLQPTISNLQNISLDLETAIHRHESNLSSTRDDLTKHQSTLEGHGDALEYYQLLRAELADWMGALRQVKGMVDSVHDARCNWESNVTLTRYQRGYEWSEDVRDVLRRKGLVDQVIGDVDDAPIEDVGVDEFGRDLSSMATMARTKRWEVRRRNFANAGSTGERMLTLQETMKCLHSDNTSAGEVADWKQRGQALKEAITIITSIVSDDYLSVSNLCNLFFQWQDKYPEDYKSCYAEMTLVSMVSVLAELEMFQRWGGLVDAEVLDNIHEPGIQLNDVADFKWLQDLKQAAKNRSIEATDSSKLMNGVLEKCTESYLLRYMSVDSVVSEANDKHGLYDPISASETKWLCKAIHSLLAEYTSINADLAKSLLTKVATSLLSLLKYNVAKRATLIVNTNELVMQNDGYEMRNSNKFDGETIDSISYAIYSQANELSMLATNVLTHWCPMINSSLELDSTTASIIDFVLMEVISLRILPVIHAFQSICETCRGEEKQSFHDLQQSIVSTLFSAVRNAGLLEKEEWKLSTDPLRSAAQTIGLDVDDKLK</sequence>